<evidence type="ECO:0000256" key="13">
    <source>
        <dbReference type="ARBA" id="ARBA00023065"/>
    </source>
</evidence>
<dbReference type="AlphaFoldDB" id="A0A0P8ABE6"/>
<keyword evidence="18" id="KW-0282">Flagellum</keyword>
<reference evidence="19 21" key="2">
    <citation type="submission" date="2016-08" db="EMBL/GenBank/DDBJ databases">
        <authorList>
            <person name="Varghese N."/>
            <person name="Submissions Spin"/>
        </authorList>
    </citation>
    <scope>NUCLEOTIDE SEQUENCE [LARGE SCALE GENOMIC DNA]</scope>
    <source>
        <strain evidence="19 21">HL-109</strain>
    </source>
</reference>
<organism evidence="18 20">
    <name type="scientific">Saliniramus fredricksonii</name>
    <dbReference type="NCBI Taxonomy" id="1653334"/>
    <lineage>
        <taxon>Bacteria</taxon>
        <taxon>Pseudomonadati</taxon>
        <taxon>Pseudomonadota</taxon>
        <taxon>Alphaproteobacteria</taxon>
        <taxon>Hyphomicrobiales</taxon>
        <taxon>Salinarimonadaceae</taxon>
        <taxon>Saliniramus</taxon>
    </lineage>
</organism>
<dbReference type="InterPro" id="IPR005714">
    <property type="entry name" value="ATPase_T3SS_FliI/YscN"/>
</dbReference>
<evidence type="ECO:0000256" key="2">
    <source>
        <dbReference type="ARBA" id="ARBA00008936"/>
    </source>
</evidence>
<keyword evidence="15" id="KW-0066">ATP synthesis</keyword>
<keyword evidence="11" id="KW-0653">Protein transport</keyword>
<evidence type="ECO:0000256" key="11">
    <source>
        <dbReference type="ARBA" id="ARBA00022927"/>
    </source>
</evidence>
<dbReference type="GO" id="GO:0005737">
    <property type="term" value="C:cytoplasm"/>
    <property type="evidence" value="ECO:0007669"/>
    <property type="project" value="UniProtKB-SubCell"/>
</dbReference>
<protein>
    <recommendedName>
        <fullName evidence="4">Flagellum-specific ATP synthase</fullName>
        <ecNumber evidence="3">7.1.2.2</ecNumber>
    </recommendedName>
</protein>
<comment type="caution">
    <text evidence="18">The sequence shown here is derived from an EMBL/GenBank/DDBJ whole genome shotgun (WGS) entry which is preliminary data.</text>
</comment>
<keyword evidence="18" id="KW-0966">Cell projection</keyword>
<keyword evidence="18" id="KW-0969">Cilium</keyword>
<dbReference type="EC" id="7.1.2.2" evidence="3"/>
<sequence>MKLKTELPSPGWRGVGGEEVSELSETGMKQATEINGDDSSAPPLTPGSSPRRERGDRAESAPDALDGLGDAMARATQDLPLVRIGGRVSAVTPAFYRVGGLSPFLKLGERVVLPANGDARPQIGEVVRIDAGGATVKPFEGAIDARLGAEVHRMEAVSLHPHAGWRGRVLDALGKPIDDGGALPLGERRVFPFAEPPPAMHRARVGAHIRTGVRMVDLFTPLCAGQRIGIFAGSGVGKSTMLSMLAGAEGFDTVVIALVGERGREVREFLEETLGEARSKAVMVVSTGDESPMMRRLAPNTAMAIAEYFRDRGEKVLMIVDSVTRYAHAARDVALAAGEPAVSRGFPPSVFSDLPRLLERAGPGCEGAGTITGLFSVLVDGDDHNDPVADNIRGTLDGHIVLDRTIADRGRFPAMDPLGSISRLARKVWSAEEQGVVRRFLALVARFEETRDLRLMGGYQPGHDADLDQAVTIVPRLYDALRQDPSSPRSRDPFREIAGMLQNG</sequence>
<dbReference type="NCBIfam" id="TIGR03498">
    <property type="entry name" value="FliI_clade3"/>
    <property type="match status" value="1"/>
</dbReference>
<accession>A0A0P8ABE6</accession>
<evidence type="ECO:0000313" key="19">
    <source>
        <dbReference type="EMBL" id="SCC82744.1"/>
    </source>
</evidence>
<evidence type="ECO:0000256" key="3">
    <source>
        <dbReference type="ARBA" id="ARBA00012473"/>
    </source>
</evidence>
<dbReference type="NCBIfam" id="TIGR01026">
    <property type="entry name" value="fliI_yscN"/>
    <property type="match status" value="1"/>
</dbReference>
<dbReference type="InterPro" id="IPR022426">
    <property type="entry name" value="FliI_clade3"/>
</dbReference>
<feature type="compositionally biased region" description="Basic and acidic residues" evidence="16">
    <location>
        <begin position="50"/>
        <end position="60"/>
    </location>
</feature>
<dbReference type="STRING" id="1653334.GA0071312_3754"/>
<evidence type="ECO:0000256" key="8">
    <source>
        <dbReference type="ARBA" id="ARBA00022781"/>
    </source>
</evidence>
<dbReference type="Pfam" id="PF00006">
    <property type="entry name" value="ATP-synt_ab"/>
    <property type="match status" value="1"/>
</dbReference>
<keyword evidence="9" id="KW-1005">Bacterial flagellum biogenesis</keyword>
<evidence type="ECO:0000256" key="1">
    <source>
        <dbReference type="ARBA" id="ARBA00004496"/>
    </source>
</evidence>
<dbReference type="EMBL" id="LJSX01000001">
    <property type="protein sequence ID" value="KPQ12581.1"/>
    <property type="molecule type" value="Genomic_DNA"/>
</dbReference>
<keyword evidence="14" id="KW-1006">Bacterial flagellum protein export</keyword>
<dbReference type="GO" id="GO:0009288">
    <property type="term" value="C:bacterial-type flagellum"/>
    <property type="evidence" value="ECO:0007669"/>
    <property type="project" value="InterPro"/>
</dbReference>
<dbReference type="GO" id="GO:0030257">
    <property type="term" value="C:type III protein secretion system complex"/>
    <property type="evidence" value="ECO:0007669"/>
    <property type="project" value="InterPro"/>
</dbReference>
<proteinExistence type="inferred from homology"/>
<evidence type="ECO:0000313" key="20">
    <source>
        <dbReference type="Proteomes" id="UP000050497"/>
    </source>
</evidence>
<evidence type="ECO:0000256" key="16">
    <source>
        <dbReference type="SAM" id="MobiDB-lite"/>
    </source>
</evidence>
<evidence type="ECO:0000256" key="12">
    <source>
        <dbReference type="ARBA" id="ARBA00022967"/>
    </source>
</evidence>
<dbReference type="PATRIC" id="fig|1653334.4.peg.1832"/>
<dbReference type="Proteomes" id="UP000050497">
    <property type="component" value="Unassembled WGS sequence"/>
</dbReference>
<gene>
    <name evidence="18" type="primary">fliI</name>
    <name evidence="19" type="ORF">GA0071312_3754</name>
    <name evidence="18" type="ORF">HLUCCO17_00370</name>
</gene>
<evidence type="ECO:0000313" key="21">
    <source>
        <dbReference type="Proteomes" id="UP000182800"/>
    </source>
</evidence>
<dbReference type="GO" id="GO:0005524">
    <property type="term" value="F:ATP binding"/>
    <property type="evidence" value="ECO:0007669"/>
    <property type="project" value="UniProtKB-KW"/>
</dbReference>
<dbReference type="PANTHER" id="PTHR15184:SF9">
    <property type="entry name" value="SPI-1 TYPE 3 SECRETION SYSTEM ATPASE"/>
    <property type="match status" value="1"/>
</dbReference>
<keyword evidence="7" id="KW-0547">Nucleotide-binding</keyword>
<dbReference type="PANTHER" id="PTHR15184">
    <property type="entry name" value="ATP SYNTHASE"/>
    <property type="match status" value="1"/>
</dbReference>
<dbReference type="InterPro" id="IPR050053">
    <property type="entry name" value="ATPase_alpha/beta_chains"/>
</dbReference>
<dbReference type="EMBL" id="FMBM01000003">
    <property type="protein sequence ID" value="SCC82744.1"/>
    <property type="molecule type" value="Genomic_DNA"/>
</dbReference>
<dbReference type="InterPro" id="IPR000194">
    <property type="entry name" value="ATPase_F1/V1/A1_a/bsu_nucl-bd"/>
</dbReference>
<evidence type="ECO:0000256" key="5">
    <source>
        <dbReference type="ARBA" id="ARBA00022448"/>
    </source>
</evidence>
<keyword evidence="8" id="KW-0375">Hydrogen ion transport</keyword>
<keyword evidence="13" id="KW-0406">Ion transport</keyword>
<dbReference type="InterPro" id="IPR027417">
    <property type="entry name" value="P-loop_NTPase"/>
</dbReference>
<keyword evidence="5" id="KW-0813">Transport</keyword>
<name>A0A0P8ABE6_9HYPH</name>
<evidence type="ECO:0000256" key="15">
    <source>
        <dbReference type="ARBA" id="ARBA00023310"/>
    </source>
</evidence>
<feature type="domain" description="AAA+ ATPase" evidence="17">
    <location>
        <begin position="224"/>
        <end position="407"/>
    </location>
</feature>
<feature type="region of interest" description="Disordered" evidence="16">
    <location>
        <begin position="1"/>
        <end position="65"/>
    </location>
</feature>
<dbReference type="SUPFAM" id="SSF52540">
    <property type="entry name" value="P-loop containing nucleoside triphosphate hydrolases"/>
    <property type="match status" value="1"/>
</dbReference>
<comment type="similarity">
    <text evidence="2">Belongs to the ATPase alpha/beta chains family.</text>
</comment>
<dbReference type="GO" id="GO:0016887">
    <property type="term" value="F:ATP hydrolysis activity"/>
    <property type="evidence" value="ECO:0007669"/>
    <property type="project" value="InterPro"/>
</dbReference>
<dbReference type="Proteomes" id="UP000182800">
    <property type="component" value="Unassembled WGS sequence"/>
</dbReference>
<dbReference type="SMART" id="SM00382">
    <property type="entry name" value="AAA"/>
    <property type="match status" value="1"/>
</dbReference>
<dbReference type="Pfam" id="PF18269">
    <property type="entry name" value="T3SS_ATPase_C"/>
    <property type="match status" value="1"/>
</dbReference>
<dbReference type="Gene3D" id="3.40.50.12240">
    <property type="match status" value="1"/>
</dbReference>
<keyword evidence="12" id="KW-1278">Translocase</keyword>
<comment type="subcellular location">
    <subcellularLocation>
        <location evidence="1">Cytoplasm</location>
    </subcellularLocation>
</comment>
<keyword evidence="18" id="KW-0378">Hydrolase</keyword>
<dbReference type="CDD" id="cd01136">
    <property type="entry name" value="ATPase_flagellum-secretory_path_III"/>
    <property type="match status" value="1"/>
</dbReference>
<evidence type="ECO:0000313" key="18">
    <source>
        <dbReference type="EMBL" id="KPQ12581.1"/>
    </source>
</evidence>
<keyword evidence="10" id="KW-0067">ATP-binding</keyword>
<evidence type="ECO:0000256" key="4">
    <source>
        <dbReference type="ARBA" id="ARBA00020580"/>
    </source>
</evidence>
<evidence type="ECO:0000256" key="9">
    <source>
        <dbReference type="ARBA" id="ARBA00022795"/>
    </source>
</evidence>
<keyword evidence="6" id="KW-0963">Cytoplasm</keyword>
<evidence type="ECO:0000256" key="10">
    <source>
        <dbReference type="ARBA" id="ARBA00022840"/>
    </source>
</evidence>
<dbReference type="InterPro" id="IPR040627">
    <property type="entry name" value="T3SS_ATPase_C"/>
</dbReference>
<dbReference type="GO" id="GO:0046933">
    <property type="term" value="F:proton-transporting ATP synthase activity, rotational mechanism"/>
    <property type="evidence" value="ECO:0007669"/>
    <property type="project" value="TreeGrafter"/>
</dbReference>
<keyword evidence="21" id="KW-1185">Reference proteome</keyword>
<evidence type="ECO:0000256" key="6">
    <source>
        <dbReference type="ARBA" id="ARBA00022490"/>
    </source>
</evidence>
<evidence type="ECO:0000256" key="14">
    <source>
        <dbReference type="ARBA" id="ARBA00023225"/>
    </source>
</evidence>
<dbReference type="InterPro" id="IPR003593">
    <property type="entry name" value="AAA+_ATPase"/>
</dbReference>
<evidence type="ECO:0000259" key="17">
    <source>
        <dbReference type="SMART" id="SM00382"/>
    </source>
</evidence>
<dbReference type="GO" id="GO:0030254">
    <property type="term" value="P:protein secretion by the type III secretion system"/>
    <property type="evidence" value="ECO:0007669"/>
    <property type="project" value="InterPro"/>
</dbReference>
<dbReference type="GO" id="GO:0044781">
    <property type="term" value="P:bacterial-type flagellum organization"/>
    <property type="evidence" value="ECO:0007669"/>
    <property type="project" value="UniProtKB-KW"/>
</dbReference>
<evidence type="ECO:0000256" key="7">
    <source>
        <dbReference type="ARBA" id="ARBA00022741"/>
    </source>
</evidence>
<reference evidence="18 20" key="1">
    <citation type="submission" date="2015-09" db="EMBL/GenBank/DDBJ databases">
        <title>Identification and resolution of microdiversity through metagenomic sequencing of parallel consortia.</title>
        <authorList>
            <person name="Nelson W.C."/>
            <person name="Romine M.F."/>
            <person name="Lindemann S.R."/>
        </authorList>
    </citation>
    <scope>NUCLEOTIDE SEQUENCE [LARGE SCALE GENOMIC DNA]</scope>
    <source>
        <strain evidence="18">HL-109</strain>
    </source>
</reference>